<dbReference type="EMBL" id="JAKFFV010000014">
    <property type="protein sequence ID" value="MCF2500957.1"/>
    <property type="molecule type" value="Genomic_DNA"/>
</dbReference>
<feature type="domain" description="Thioredoxin" evidence="14">
    <location>
        <begin position="3"/>
        <end position="152"/>
    </location>
</feature>
<dbReference type="CDD" id="cd03017">
    <property type="entry name" value="PRX_BCP"/>
    <property type="match status" value="1"/>
</dbReference>
<accession>A0A9X1QIJ7</accession>
<dbReference type="InterPro" id="IPR050924">
    <property type="entry name" value="Peroxiredoxin_BCP/PrxQ"/>
</dbReference>
<dbReference type="InterPro" id="IPR036249">
    <property type="entry name" value="Thioredoxin-like_sf"/>
</dbReference>
<keyword evidence="5" id="KW-0049">Antioxidant</keyword>
<name>A0A9X1QIJ7_9BACT</name>
<dbReference type="FunFam" id="3.40.30.10:FF:000007">
    <property type="entry name" value="Thioredoxin-dependent thiol peroxidase"/>
    <property type="match status" value="1"/>
</dbReference>
<comment type="similarity">
    <text evidence="10">Belongs to the peroxiredoxin family. BCP/PrxQ subfamily.</text>
</comment>
<evidence type="ECO:0000256" key="9">
    <source>
        <dbReference type="ARBA" id="ARBA00032824"/>
    </source>
</evidence>
<dbReference type="Gene3D" id="3.40.30.10">
    <property type="entry name" value="Glutaredoxin"/>
    <property type="match status" value="1"/>
</dbReference>
<dbReference type="InterPro" id="IPR000866">
    <property type="entry name" value="AhpC/TSA"/>
</dbReference>
<evidence type="ECO:0000313" key="16">
    <source>
        <dbReference type="EMBL" id="USJ30675.1"/>
    </source>
</evidence>
<evidence type="ECO:0000256" key="13">
    <source>
        <dbReference type="PIRSR" id="PIRSR000239-1"/>
    </source>
</evidence>
<dbReference type="EC" id="1.11.1.24" evidence="3"/>
<comment type="function">
    <text evidence="1">Thiol-specific peroxidase that catalyzes the reduction of hydrogen peroxide and organic hydroperoxides to water and alcohols, respectively. Plays a role in cell protection against oxidative stress by detoxifying peroxides and as sensor of hydrogen peroxide-mediated signaling events.</text>
</comment>
<evidence type="ECO:0000256" key="3">
    <source>
        <dbReference type="ARBA" id="ARBA00013017"/>
    </source>
</evidence>
<evidence type="ECO:0000256" key="5">
    <source>
        <dbReference type="ARBA" id="ARBA00022862"/>
    </source>
</evidence>
<keyword evidence="7" id="KW-1015">Disulfide bond</keyword>
<evidence type="ECO:0000256" key="2">
    <source>
        <dbReference type="ARBA" id="ARBA00011245"/>
    </source>
</evidence>
<evidence type="ECO:0000313" key="15">
    <source>
        <dbReference type="EMBL" id="MCF2500957.1"/>
    </source>
</evidence>
<reference evidence="15" key="1">
    <citation type="submission" date="2022-01" db="EMBL/GenBank/DDBJ databases">
        <title>Novel species in genus Dyadobacter.</title>
        <authorList>
            <person name="Ma C."/>
        </authorList>
    </citation>
    <scope>NUCLEOTIDE SEQUENCE</scope>
    <source>
        <strain evidence="16">CY22</strain>
        <strain evidence="15">CY357</strain>
    </source>
</reference>
<sequence length="152" mass="17195">MGLQVGDSAPAFSAKDQDGNEVKLSDFKGEKVILYFYPKDDTPSCTAQACNLRDNYDVLLKKNYKVLGVSADDEKSHQKFIKKFNLPFPLLADTDQKIVNDYGVWALKKTFGHEYMGIVRTTFVIDENGIIEEVVQKVNTKNHTDQILNKSE</sequence>
<keyword evidence="17" id="KW-1185">Reference proteome</keyword>
<dbReference type="InterPro" id="IPR013766">
    <property type="entry name" value="Thioredoxin_domain"/>
</dbReference>
<dbReference type="EMBL" id="CP098805">
    <property type="protein sequence ID" value="USJ30675.1"/>
    <property type="molecule type" value="Genomic_DNA"/>
</dbReference>
<dbReference type="PIRSF" id="PIRSF000239">
    <property type="entry name" value="AHPC"/>
    <property type="match status" value="1"/>
</dbReference>
<comment type="subunit">
    <text evidence="2">Monomer.</text>
</comment>
<keyword evidence="6 15" id="KW-0560">Oxidoreductase</keyword>
<dbReference type="SUPFAM" id="SSF52833">
    <property type="entry name" value="Thioredoxin-like"/>
    <property type="match status" value="1"/>
</dbReference>
<dbReference type="GO" id="GO:0008379">
    <property type="term" value="F:thioredoxin peroxidase activity"/>
    <property type="evidence" value="ECO:0007669"/>
    <property type="project" value="TreeGrafter"/>
</dbReference>
<feature type="active site" description="Cysteine sulfenic acid (-SOH) intermediate; for peroxidase activity" evidence="13">
    <location>
        <position position="45"/>
    </location>
</feature>
<evidence type="ECO:0000256" key="6">
    <source>
        <dbReference type="ARBA" id="ARBA00023002"/>
    </source>
</evidence>
<evidence type="ECO:0000256" key="8">
    <source>
        <dbReference type="ARBA" id="ARBA00023284"/>
    </source>
</evidence>
<evidence type="ECO:0000256" key="7">
    <source>
        <dbReference type="ARBA" id="ARBA00023157"/>
    </source>
</evidence>
<dbReference type="Proteomes" id="UP001139411">
    <property type="component" value="Unassembled WGS sequence"/>
</dbReference>
<dbReference type="GO" id="GO:0005737">
    <property type="term" value="C:cytoplasm"/>
    <property type="evidence" value="ECO:0007669"/>
    <property type="project" value="TreeGrafter"/>
</dbReference>
<evidence type="ECO:0000256" key="1">
    <source>
        <dbReference type="ARBA" id="ARBA00003330"/>
    </source>
</evidence>
<evidence type="ECO:0000256" key="12">
    <source>
        <dbReference type="ARBA" id="ARBA00049091"/>
    </source>
</evidence>
<keyword evidence="8" id="KW-0676">Redox-active center</keyword>
<evidence type="ECO:0000313" key="17">
    <source>
        <dbReference type="Proteomes" id="UP001055420"/>
    </source>
</evidence>
<evidence type="ECO:0000259" key="14">
    <source>
        <dbReference type="PROSITE" id="PS51352"/>
    </source>
</evidence>
<dbReference type="AlphaFoldDB" id="A0A9X1QIJ7"/>
<organism evidence="15 18">
    <name type="scientific">Dyadobacter chenhuakuii</name>
    <dbReference type="NCBI Taxonomy" id="2909339"/>
    <lineage>
        <taxon>Bacteria</taxon>
        <taxon>Pseudomonadati</taxon>
        <taxon>Bacteroidota</taxon>
        <taxon>Cytophagia</taxon>
        <taxon>Cytophagales</taxon>
        <taxon>Spirosomataceae</taxon>
        <taxon>Dyadobacter</taxon>
    </lineage>
</organism>
<gene>
    <name evidence="15" type="primary">bcp</name>
    <name evidence="15" type="ORF">L0661_21725</name>
    <name evidence="16" type="ORF">NFI80_22795</name>
</gene>
<evidence type="ECO:0000256" key="11">
    <source>
        <dbReference type="ARBA" id="ARBA00042639"/>
    </source>
</evidence>
<keyword evidence="4 15" id="KW-0575">Peroxidase</keyword>
<dbReference type="NCBIfam" id="NF006960">
    <property type="entry name" value="PRK09437.1"/>
    <property type="match status" value="1"/>
</dbReference>
<dbReference type="PANTHER" id="PTHR42801">
    <property type="entry name" value="THIOREDOXIN-DEPENDENT PEROXIDE REDUCTASE"/>
    <property type="match status" value="1"/>
</dbReference>
<dbReference type="InterPro" id="IPR024706">
    <property type="entry name" value="Peroxiredoxin_AhpC-typ"/>
</dbReference>
<dbReference type="Proteomes" id="UP001055420">
    <property type="component" value="Chromosome"/>
</dbReference>
<dbReference type="PANTHER" id="PTHR42801:SF4">
    <property type="entry name" value="AHPC_TSA FAMILY PROTEIN"/>
    <property type="match status" value="1"/>
</dbReference>
<evidence type="ECO:0000313" key="18">
    <source>
        <dbReference type="Proteomes" id="UP001139411"/>
    </source>
</evidence>
<evidence type="ECO:0000256" key="10">
    <source>
        <dbReference type="ARBA" id="ARBA00038489"/>
    </source>
</evidence>
<dbReference type="GO" id="GO:0045454">
    <property type="term" value="P:cell redox homeostasis"/>
    <property type="evidence" value="ECO:0007669"/>
    <property type="project" value="TreeGrafter"/>
</dbReference>
<dbReference type="Pfam" id="PF00578">
    <property type="entry name" value="AhpC-TSA"/>
    <property type="match status" value="1"/>
</dbReference>
<dbReference type="GO" id="GO:0034599">
    <property type="term" value="P:cellular response to oxidative stress"/>
    <property type="evidence" value="ECO:0007669"/>
    <property type="project" value="TreeGrafter"/>
</dbReference>
<evidence type="ECO:0000256" key="4">
    <source>
        <dbReference type="ARBA" id="ARBA00022559"/>
    </source>
</evidence>
<dbReference type="PROSITE" id="PS51352">
    <property type="entry name" value="THIOREDOXIN_2"/>
    <property type="match status" value="1"/>
</dbReference>
<protein>
    <recommendedName>
        <fullName evidence="3">thioredoxin-dependent peroxiredoxin</fullName>
        <ecNumber evidence="3">1.11.1.24</ecNumber>
    </recommendedName>
    <alternativeName>
        <fullName evidence="9">Thioredoxin peroxidase</fullName>
    </alternativeName>
    <alternativeName>
        <fullName evidence="11">Thioredoxin-dependent peroxiredoxin Bcp</fullName>
    </alternativeName>
</protein>
<proteinExistence type="inferred from homology"/>
<dbReference type="RefSeq" id="WP_233797311.1">
    <property type="nucleotide sequence ID" value="NZ_CP098805.1"/>
</dbReference>
<comment type="catalytic activity">
    <reaction evidence="12">
        <text>a hydroperoxide + [thioredoxin]-dithiol = an alcohol + [thioredoxin]-disulfide + H2O</text>
        <dbReference type="Rhea" id="RHEA:62620"/>
        <dbReference type="Rhea" id="RHEA-COMP:10698"/>
        <dbReference type="Rhea" id="RHEA-COMP:10700"/>
        <dbReference type="ChEBI" id="CHEBI:15377"/>
        <dbReference type="ChEBI" id="CHEBI:29950"/>
        <dbReference type="ChEBI" id="CHEBI:30879"/>
        <dbReference type="ChEBI" id="CHEBI:35924"/>
        <dbReference type="ChEBI" id="CHEBI:50058"/>
        <dbReference type="EC" id="1.11.1.24"/>
    </reaction>
</comment>